<dbReference type="EMBL" id="LLYA01000035">
    <property type="protein sequence ID" value="KRR29206.1"/>
    <property type="molecule type" value="Genomic_DNA"/>
</dbReference>
<keyword evidence="1" id="KW-1133">Transmembrane helix</keyword>
<evidence type="ECO:0000313" key="3">
    <source>
        <dbReference type="Proteomes" id="UP000052023"/>
    </source>
</evidence>
<keyword evidence="3" id="KW-1185">Reference proteome</keyword>
<evidence type="ECO:0000313" key="2">
    <source>
        <dbReference type="EMBL" id="KRR29206.1"/>
    </source>
</evidence>
<reference evidence="2 3" key="1">
    <citation type="submission" date="2014-03" db="EMBL/GenBank/DDBJ databases">
        <title>Bradyrhizobium valentinum sp. nov., isolated from effective nodules of Lupinus mariae-josephae, a lupine endemic of basic-lime soils in Eastern Spain.</title>
        <authorList>
            <person name="Duran D."/>
            <person name="Rey L."/>
            <person name="Navarro A."/>
            <person name="Busquets A."/>
            <person name="Imperial J."/>
            <person name="Ruiz-Argueso T."/>
        </authorList>
    </citation>
    <scope>NUCLEOTIDE SEQUENCE [LARGE SCALE GENOMIC DNA]</scope>
    <source>
        <strain evidence="2 3">Ro19</strain>
    </source>
</reference>
<keyword evidence="1" id="KW-0812">Transmembrane</keyword>
<protein>
    <submittedName>
        <fullName evidence="2">Uncharacterized protein</fullName>
    </submittedName>
</protein>
<comment type="caution">
    <text evidence="2">The sequence shown here is derived from an EMBL/GenBank/DDBJ whole genome shotgun (WGS) entry which is preliminary data.</text>
</comment>
<gene>
    <name evidence="2" type="ORF">CQ13_16910</name>
</gene>
<feature type="transmembrane region" description="Helical" evidence="1">
    <location>
        <begin position="35"/>
        <end position="57"/>
    </location>
</feature>
<proteinExistence type="predicted"/>
<name>A0A0R3NHJ3_9BRAD</name>
<sequence length="60" mass="6419">MNYGFGVALLAVAAMLLYAGRPDKDGASPRFLRFNAALVLYPPFVLVFLAFGSALLINAL</sequence>
<evidence type="ECO:0000256" key="1">
    <source>
        <dbReference type="SAM" id="Phobius"/>
    </source>
</evidence>
<keyword evidence="1" id="KW-0472">Membrane</keyword>
<dbReference type="Proteomes" id="UP000052023">
    <property type="component" value="Unassembled WGS sequence"/>
</dbReference>
<organism evidence="2 3">
    <name type="scientific">Bradyrhizobium retamae</name>
    <dbReference type="NCBI Taxonomy" id="1300035"/>
    <lineage>
        <taxon>Bacteria</taxon>
        <taxon>Pseudomonadati</taxon>
        <taxon>Pseudomonadota</taxon>
        <taxon>Alphaproteobacteria</taxon>
        <taxon>Hyphomicrobiales</taxon>
        <taxon>Nitrobacteraceae</taxon>
        <taxon>Bradyrhizobium</taxon>
    </lineage>
</organism>
<dbReference type="AlphaFoldDB" id="A0A0R3NHJ3"/>
<dbReference type="RefSeq" id="WP_057842153.1">
    <property type="nucleotide sequence ID" value="NZ_LLYA01000035.1"/>
</dbReference>
<accession>A0A0R3NHJ3</accession>